<keyword evidence="1" id="KW-0175">Coiled coil</keyword>
<feature type="compositionally biased region" description="Basic residues" evidence="2">
    <location>
        <begin position="409"/>
        <end position="418"/>
    </location>
</feature>
<name>A0ABD3Q2C8_9STRA</name>
<dbReference type="Proteomes" id="UP001530315">
    <property type="component" value="Unassembled WGS sequence"/>
</dbReference>
<dbReference type="EMBL" id="JALLAZ020000482">
    <property type="protein sequence ID" value="KAL3794122.1"/>
    <property type="molecule type" value="Genomic_DNA"/>
</dbReference>
<feature type="compositionally biased region" description="Basic and acidic residues" evidence="2">
    <location>
        <begin position="366"/>
        <end position="376"/>
    </location>
</feature>
<feature type="coiled-coil region" evidence="1">
    <location>
        <begin position="28"/>
        <end position="80"/>
    </location>
</feature>
<feature type="region of interest" description="Disordered" evidence="2">
    <location>
        <begin position="287"/>
        <end position="429"/>
    </location>
</feature>
<evidence type="ECO:0000313" key="3">
    <source>
        <dbReference type="EMBL" id="KAL3794122.1"/>
    </source>
</evidence>
<gene>
    <name evidence="3" type="ORF">ACHAW5_009956</name>
</gene>
<feature type="region of interest" description="Disordered" evidence="2">
    <location>
        <begin position="236"/>
        <end position="258"/>
    </location>
</feature>
<feature type="compositionally biased region" description="Acidic residues" evidence="2">
    <location>
        <begin position="167"/>
        <end position="186"/>
    </location>
</feature>
<feature type="compositionally biased region" description="Polar residues" evidence="2">
    <location>
        <begin position="456"/>
        <end position="467"/>
    </location>
</feature>
<proteinExistence type="predicted"/>
<organism evidence="3 4">
    <name type="scientific">Stephanodiscus triporus</name>
    <dbReference type="NCBI Taxonomy" id="2934178"/>
    <lineage>
        <taxon>Eukaryota</taxon>
        <taxon>Sar</taxon>
        <taxon>Stramenopiles</taxon>
        <taxon>Ochrophyta</taxon>
        <taxon>Bacillariophyta</taxon>
        <taxon>Coscinodiscophyceae</taxon>
        <taxon>Thalassiosirophycidae</taxon>
        <taxon>Stephanodiscales</taxon>
        <taxon>Stephanodiscaceae</taxon>
        <taxon>Stephanodiscus</taxon>
    </lineage>
</organism>
<feature type="compositionally biased region" description="Basic and acidic residues" evidence="2">
    <location>
        <begin position="201"/>
        <end position="216"/>
    </location>
</feature>
<feature type="compositionally biased region" description="Basic and acidic residues" evidence="2">
    <location>
        <begin position="287"/>
        <end position="299"/>
    </location>
</feature>
<feature type="compositionally biased region" description="Polar residues" evidence="2">
    <location>
        <begin position="310"/>
        <end position="348"/>
    </location>
</feature>
<reference evidence="3 4" key="1">
    <citation type="submission" date="2024-10" db="EMBL/GenBank/DDBJ databases">
        <title>Updated reference genomes for cyclostephanoid diatoms.</title>
        <authorList>
            <person name="Roberts W.R."/>
            <person name="Alverson A.J."/>
        </authorList>
    </citation>
    <scope>NUCLEOTIDE SEQUENCE [LARGE SCALE GENOMIC DNA]</scope>
    <source>
        <strain evidence="3 4">AJA276-08</strain>
    </source>
</reference>
<evidence type="ECO:0000256" key="2">
    <source>
        <dbReference type="SAM" id="MobiDB-lite"/>
    </source>
</evidence>
<feature type="region of interest" description="Disordered" evidence="2">
    <location>
        <begin position="167"/>
        <end position="216"/>
    </location>
</feature>
<comment type="caution">
    <text evidence="3">The sequence shown here is derived from an EMBL/GenBank/DDBJ whole genome shotgun (WGS) entry which is preliminary data.</text>
</comment>
<feature type="region of interest" description="Disordered" evidence="2">
    <location>
        <begin position="451"/>
        <end position="483"/>
    </location>
</feature>
<sequence length="496" mass="56153">MTSNSKTPTSRPGAMSLLDKYSSINASIEDARRRVAEVRSALERANEKNISLREERNGMLAEAERAASDQMRLAAELKEAKVAHRAKLAEMEGVRRDHRIARSEYDGARRRIDEERIAFFERCREFRSAIKRVRVASSIFVLEGGEDFDPTMVATDEVDRWRELLQDEDEDDSDEDEEEQEGDDNSNQDLERSDKRKRKKPDPEVEQAERDEKESRHALIEVECALHDERMKIDEAAKRSNARNQRLTQQRAQLQRHRKEVEEMEREIQLVREDIVQENQLANTFEKECNRRKQLRDSNDGGLRGVSPRDNLSSCHPPGTSRSNNNHHTPQAMSASRYQQRVVTNPYKQASRAPNNAPPNVPSNDRSGKINHDIRNDAANASLPYASDMMRGMTSDSRRGHPDREAIQHPHRGGRVRNQRQFGTSIGVSLDSGGMMADDLLRRRTTAFAPGFAQPDASSSSNENSVTGLDDNDGVSDVSSASSDEGLLSFDVFGKK</sequence>
<feature type="compositionally biased region" description="Low complexity" evidence="2">
    <location>
        <begin position="242"/>
        <end position="253"/>
    </location>
</feature>
<accession>A0ABD3Q2C8</accession>
<evidence type="ECO:0000256" key="1">
    <source>
        <dbReference type="SAM" id="Coils"/>
    </source>
</evidence>
<feature type="compositionally biased region" description="Basic and acidic residues" evidence="2">
    <location>
        <begin position="396"/>
        <end position="408"/>
    </location>
</feature>
<keyword evidence="4" id="KW-1185">Reference proteome</keyword>
<protein>
    <submittedName>
        <fullName evidence="3">Uncharacterized protein</fullName>
    </submittedName>
</protein>
<evidence type="ECO:0000313" key="4">
    <source>
        <dbReference type="Proteomes" id="UP001530315"/>
    </source>
</evidence>
<dbReference type="AlphaFoldDB" id="A0ABD3Q2C8"/>